<evidence type="ECO:0000313" key="4">
    <source>
        <dbReference type="Proteomes" id="UP001196661"/>
    </source>
</evidence>
<feature type="domain" description="Glycosyltransferase subfamily 4-like N-terminal" evidence="2">
    <location>
        <begin position="72"/>
        <end position="178"/>
    </location>
</feature>
<accession>A0ABS5Y3W9</accession>
<dbReference type="Pfam" id="PF00534">
    <property type="entry name" value="Glycos_transf_1"/>
    <property type="match status" value="1"/>
</dbReference>
<sequence>MPRILIYRDQLLPYSETFIPAQVESLCHYEAFYGGSRRLNSILNQQETVVFDELSQFSRLWKGLYKVGGIVSPRWLTALRDYNPALVHAHFGSDGGLVAPICKRLNIPLVVTFHGYDATCKTPQWTSVRNQGDFFRTLILHKRDQALNQAHRIVAVSEFIRHQLLQRGAAAEKVLVHYIGIDRQRFSPTPMQRRPIVLFVGRLVEKKGVQYLIQAMAQVQRQHPGVELVIIGKGGMQPRLQNLANKLAVQVQFLGQQPPEQVHHWMNRAQIFCGPSIVAKSGDTEGFGMVFAEAQAMGLPVVSFATGGIPEAVIQGETGLLGPEKDTAQLAKNIRRLLEDGALRDKFARAGQAHVAKNFDLHRNTRQLETVYDQVLSQHAAQASGQ</sequence>
<dbReference type="InterPro" id="IPR001296">
    <property type="entry name" value="Glyco_trans_1"/>
</dbReference>
<dbReference type="PANTHER" id="PTHR45947">
    <property type="entry name" value="SULFOQUINOVOSYL TRANSFERASE SQD2"/>
    <property type="match status" value="1"/>
</dbReference>
<feature type="domain" description="Glycosyl transferase family 1" evidence="1">
    <location>
        <begin position="182"/>
        <end position="352"/>
    </location>
</feature>
<comment type="caution">
    <text evidence="3">The sequence shown here is derived from an EMBL/GenBank/DDBJ whole genome shotgun (WGS) entry which is preliminary data.</text>
</comment>
<dbReference type="EMBL" id="JADOER010000008">
    <property type="protein sequence ID" value="MBT9312515.1"/>
    <property type="molecule type" value="Genomic_DNA"/>
</dbReference>
<dbReference type="InterPro" id="IPR028098">
    <property type="entry name" value="Glyco_trans_4-like_N"/>
</dbReference>
<evidence type="ECO:0000259" key="2">
    <source>
        <dbReference type="Pfam" id="PF13579"/>
    </source>
</evidence>
<gene>
    <name evidence="3" type="ORF">IXB28_09880</name>
</gene>
<proteinExistence type="predicted"/>
<dbReference type="RefSeq" id="WP_215618409.1">
    <property type="nucleotide sequence ID" value="NZ_JADOER010000008.1"/>
</dbReference>
<dbReference type="SUPFAM" id="SSF53756">
    <property type="entry name" value="UDP-Glycosyltransferase/glycogen phosphorylase"/>
    <property type="match status" value="1"/>
</dbReference>
<protein>
    <submittedName>
        <fullName evidence="3">Glycosyltransferase</fullName>
    </submittedName>
</protein>
<evidence type="ECO:0000259" key="1">
    <source>
        <dbReference type="Pfam" id="PF00534"/>
    </source>
</evidence>
<dbReference type="Gene3D" id="3.40.50.2000">
    <property type="entry name" value="Glycogen Phosphorylase B"/>
    <property type="match status" value="2"/>
</dbReference>
<dbReference type="Pfam" id="PF13579">
    <property type="entry name" value="Glyco_trans_4_4"/>
    <property type="match status" value="1"/>
</dbReference>
<dbReference type="Proteomes" id="UP001196661">
    <property type="component" value="Unassembled WGS sequence"/>
</dbReference>
<organism evidence="3 4">
    <name type="scientific">Leptothoe kymatousa TAU-MAC 1615</name>
    <dbReference type="NCBI Taxonomy" id="2364775"/>
    <lineage>
        <taxon>Bacteria</taxon>
        <taxon>Bacillati</taxon>
        <taxon>Cyanobacteriota</taxon>
        <taxon>Cyanophyceae</taxon>
        <taxon>Nodosilineales</taxon>
        <taxon>Cymatolegaceae</taxon>
        <taxon>Leptothoe</taxon>
        <taxon>Leptothoe kymatousa</taxon>
    </lineage>
</organism>
<reference evidence="3 4" key="1">
    <citation type="journal article" date="2021" name="Mar. Drugs">
        <title>Genome Reduction and Secondary Metabolism of the Marine Sponge-Associated Cyanobacterium Leptothoe.</title>
        <authorList>
            <person name="Konstantinou D."/>
            <person name="Popin R.V."/>
            <person name="Fewer D.P."/>
            <person name="Sivonen K."/>
            <person name="Gkelis S."/>
        </authorList>
    </citation>
    <scope>NUCLEOTIDE SEQUENCE [LARGE SCALE GENOMIC DNA]</scope>
    <source>
        <strain evidence="3 4">TAU-MAC 1615</strain>
    </source>
</reference>
<keyword evidence="4" id="KW-1185">Reference proteome</keyword>
<name>A0ABS5Y3W9_9CYAN</name>
<dbReference type="InterPro" id="IPR050194">
    <property type="entry name" value="Glycosyltransferase_grp1"/>
</dbReference>
<evidence type="ECO:0000313" key="3">
    <source>
        <dbReference type="EMBL" id="MBT9312515.1"/>
    </source>
</evidence>
<dbReference type="PANTHER" id="PTHR45947:SF14">
    <property type="entry name" value="SLL1723 PROTEIN"/>
    <property type="match status" value="1"/>
</dbReference>